<dbReference type="RefSeq" id="XP_022667769.1">
    <property type="nucleotide sequence ID" value="XM_022812034.1"/>
</dbReference>
<organism evidence="7 8">
    <name type="scientific">Varroa destructor</name>
    <name type="common">Honeybee mite</name>
    <dbReference type="NCBI Taxonomy" id="109461"/>
    <lineage>
        <taxon>Eukaryota</taxon>
        <taxon>Metazoa</taxon>
        <taxon>Ecdysozoa</taxon>
        <taxon>Arthropoda</taxon>
        <taxon>Chelicerata</taxon>
        <taxon>Arachnida</taxon>
        <taxon>Acari</taxon>
        <taxon>Parasitiformes</taxon>
        <taxon>Mesostigmata</taxon>
        <taxon>Gamasina</taxon>
        <taxon>Dermanyssoidea</taxon>
        <taxon>Varroidae</taxon>
        <taxon>Varroa</taxon>
    </lineage>
</organism>
<dbReference type="GO" id="GO:0015031">
    <property type="term" value="P:protein transport"/>
    <property type="evidence" value="ECO:0007669"/>
    <property type="project" value="UniProtKB-KW"/>
</dbReference>
<evidence type="ECO:0000256" key="1">
    <source>
        <dbReference type="ARBA" id="ARBA00007736"/>
    </source>
</evidence>
<evidence type="ECO:0000313" key="7">
    <source>
        <dbReference type="EnsemblMetazoa" id="XP_022667770"/>
    </source>
</evidence>
<accession>A0A7M7KJ76</accession>
<dbReference type="InterPro" id="IPR011993">
    <property type="entry name" value="PH-like_dom_sf"/>
</dbReference>
<name>A0A7M7KJ76_VARDE</name>
<dbReference type="KEGG" id="vde:111253102"/>
<dbReference type="GeneID" id="111253102"/>
<comment type="similarity">
    <text evidence="1">Belongs to the NECAP family.</text>
</comment>
<dbReference type="CDD" id="cd13228">
    <property type="entry name" value="PHear_NECAP"/>
    <property type="match status" value="1"/>
</dbReference>
<dbReference type="GO" id="GO:0006897">
    <property type="term" value="P:endocytosis"/>
    <property type="evidence" value="ECO:0007669"/>
    <property type="project" value="UniProtKB-KW"/>
</dbReference>
<dbReference type="FunFam" id="2.30.29.30:FF:000064">
    <property type="entry name" value="Adaptin ear-binding coat-associated protein 1"/>
    <property type="match status" value="1"/>
</dbReference>
<dbReference type="FunCoup" id="A0A7M7KJ76">
    <property type="interactions" value="886"/>
</dbReference>
<dbReference type="Proteomes" id="UP000594260">
    <property type="component" value="Unplaced"/>
</dbReference>
<dbReference type="AlphaFoldDB" id="A0A7M7KJ76"/>
<dbReference type="PANTHER" id="PTHR12847:SF9">
    <property type="entry name" value="NECAP-LIKE PROTEIN CG9132"/>
    <property type="match status" value="1"/>
</dbReference>
<evidence type="ECO:0000313" key="8">
    <source>
        <dbReference type="Proteomes" id="UP000594260"/>
    </source>
</evidence>
<keyword evidence="2" id="KW-0813">Transport</keyword>
<evidence type="ECO:0000256" key="4">
    <source>
        <dbReference type="ARBA" id="ARBA00022927"/>
    </source>
</evidence>
<feature type="domain" description="NECAP PHear" evidence="6">
    <location>
        <begin position="4"/>
        <end position="161"/>
    </location>
</feature>
<evidence type="ECO:0000256" key="5">
    <source>
        <dbReference type="SAM" id="MobiDB-lite"/>
    </source>
</evidence>
<proteinExistence type="inferred from homology"/>
<feature type="compositionally biased region" description="Polar residues" evidence="5">
    <location>
        <begin position="235"/>
        <end position="255"/>
    </location>
</feature>
<feature type="region of interest" description="Disordered" evidence="5">
    <location>
        <begin position="167"/>
        <end position="255"/>
    </location>
</feature>
<evidence type="ECO:0000256" key="2">
    <source>
        <dbReference type="ARBA" id="ARBA00022448"/>
    </source>
</evidence>
<dbReference type="EnsemblMetazoa" id="XM_022812034">
    <property type="protein sequence ID" value="XP_022667769"/>
    <property type="gene ID" value="LOC111253102"/>
</dbReference>
<dbReference type="PANTHER" id="PTHR12847">
    <property type="entry name" value="ATP-BINDING CASSETTE ABC TRANSPORTER-RELATED"/>
    <property type="match status" value="1"/>
</dbReference>
<reference evidence="7" key="1">
    <citation type="submission" date="2021-01" db="UniProtKB">
        <authorList>
            <consortium name="EnsemblMetazoa"/>
        </authorList>
    </citation>
    <scope>IDENTIFICATION</scope>
</reference>
<dbReference type="OMA" id="STNWIQF"/>
<evidence type="ECO:0000256" key="3">
    <source>
        <dbReference type="ARBA" id="ARBA00022583"/>
    </source>
</evidence>
<keyword evidence="8" id="KW-1185">Reference proteome</keyword>
<keyword evidence="3" id="KW-0254">Endocytosis</keyword>
<dbReference type="EnsemblMetazoa" id="XM_022812035">
    <property type="protein sequence ID" value="XP_022667770"/>
    <property type="gene ID" value="LOC111253102"/>
</dbReference>
<dbReference type="RefSeq" id="XP_022667770.1">
    <property type="nucleotide sequence ID" value="XM_022812035.1"/>
</dbReference>
<protein>
    <recommendedName>
        <fullName evidence="6">NECAP PHear domain-containing protein</fullName>
    </recommendedName>
</protein>
<dbReference type="Pfam" id="PF07933">
    <property type="entry name" value="DUF1681"/>
    <property type="match status" value="1"/>
</dbReference>
<dbReference type="GO" id="GO:0030125">
    <property type="term" value="C:clathrin vesicle coat"/>
    <property type="evidence" value="ECO:0007669"/>
    <property type="project" value="TreeGrafter"/>
</dbReference>
<keyword evidence="4" id="KW-0653">Protein transport</keyword>
<dbReference type="SUPFAM" id="SSF50729">
    <property type="entry name" value="PH domain-like"/>
    <property type="match status" value="1"/>
</dbReference>
<sequence length="255" mass="27257">MEDYESVLLVKNEVFIYKIPPLTTNKGYKASDWRLDQPDWTGRLKLIAKGTDCCLKLEDRSTGELFAKCPIEEYPGVAIETVTDSSRYFVVRLKDDDGRTAFIGLGFADRSDSFDLNVALQDHFKWVHKSKEEDAIASQDNGAAAPALDLGFKEGQTIKITCNFSKKSGSVSSRPRGERATGTGTAGILLPPPPSGIKLPAPGGKSTASPALSAGTIASPPTAASSNLRPVPTTAPATTNMTGSTTNAGDNWIQF</sequence>
<dbReference type="Gene3D" id="2.30.29.30">
    <property type="entry name" value="Pleckstrin-homology domain (PH domain)/Phosphotyrosine-binding domain (PTB)"/>
    <property type="match status" value="1"/>
</dbReference>
<dbReference type="InParanoid" id="A0A7M7KJ76"/>
<dbReference type="InterPro" id="IPR012466">
    <property type="entry name" value="NECAP_PHear"/>
</dbReference>
<dbReference type="OrthoDB" id="10265489at2759"/>
<evidence type="ECO:0000259" key="6">
    <source>
        <dbReference type="Pfam" id="PF07933"/>
    </source>
</evidence>